<dbReference type="InterPro" id="IPR055729">
    <property type="entry name" value="DUF7305"/>
</dbReference>
<protein>
    <recommendedName>
        <fullName evidence="1">DUF7305 domain-containing protein</fullName>
    </recommendedName>
</protein>
<evidence type="ECO:0000313" key="2">
    <source>
        <dbReference type="EMBL" id="EEF61590.1"/>
    </source>
</evidence>
<reference evidence="2 3" key="1">
    <citation type="journal article" date="2011" name="J. Bacteriol.">
        <title>Genome sequence of 'Pedosphaera parvula' Ellin514, an aerobic Verrucomicrobial isolate from pasture soil.</title>
        <authorList>
            <person name="Kant R."/>
            <person name="van Passel M.W."/>
            <person name="Sangwan P."/>
            <person name="Palva A."/>
            <person name="Lucas S."/>
            <person name="Copeland A."/>
            <person name="Lapidus A."/>
            <person name="Glavina Del Rio T."/>
            <person name="Dalin E."/>
            <person name="Tice H."/>
            <person name="Bruce D."/>
            <person name="Goodwin L."/>
            <person name="Pitluck S."/>
            <person name="Chertkov O."/>
            <person name="Larimer F.W."/>
            <person name="Land M.L."/>
            <person name="Hauser L."/>
            <person name="Brettin T.S."/>
            <person name="Detter J.C."/>
            <person name="Han S."/>
            <person name="de Vos W.M."/>
            <person name="Janssen P.H."/>
            <person name="Smidt H."/>
        </authorList>
    </citation>
    <scope>NUCLEOTIDE SEQUENCE [LARGE SCALE GENOMIC DNA]</scope>
    <source>
        <strain evidence="2 3">Ellin514</strain>
    </source>
</reference>
<dbReference type="Proteomes" id="UP000003688">
    <property type="component" value="Unassembled WGS sequence"/>
</dbReference>
<organism evidence="2 3">
    <name type="scientific">Pedosphaera parvula (strain Ellin514)</name>
    <dbReference type="NCBI Taxonomy" id="320771"/>
    <lineage>
        <taxon>Bacteria</taxon>
        <taxon>Pseudomonadati</taxon>
        <taxon>Verrucomicrobiota</taxon>
        <taxon>Pedosphaerae</taxon>
        <taxon>Pedosphaerales</taxon>
        <taxon>Pedosphaeraceae</taxon>
        <taxon>Pedosphaera</taxon>
    </lineage>
</organism>
<feature type="domain" description="DUF7305" evidence="1">
    <location>
        <begin position="283"/>
        <end position="410"/>
    </location>
</feature>
<dbReference type="EMBL" id="ABOX02000009">
    <property type="protein sequence ID" value="EEF61590.1"/>
    <property type="molecule type" value="Genomic_DNA"/>
</dbReference>
<accession>B9XF92</accession>
<evidence type="ECO:0000259" key="1">
    <source>
        <dbReference type="Pfam" id="PF23981"/>
    </source>
</evidence>
<keyword evidence="3" id="KW-1185">Reference proteome</keyword>
<dbReference type="AlphaFoldDB" id="B9XF92"/>
<comment type="caution">
    <text evidence="2">The sequence shown here is derived from an EMBL/GenBank/DDBJ whole genome shotgun (WGS) entry which is preliminary data.</text>
</comment>
<evidence type="ECO:0000313" key="3">
    <source>
        <dbReference type="Proteomes" id="UP000003688"/>
    </source>
</evidence>
<dbReference type="STRING" id="320771.Cflav_PD4269"/>
<name>B9XF92_PEDPL</name>
<sequence precursor="true">MWISCFKAGMWLVVCVVVTLVCGRFSVRGEDAPFITRFVRTNSQPLCWISYTNCSDRNFDYFVQSSSNLVDWVDTQAVRGSISNRTVIRSVVIASPKQSFHRIVKTPHINVPMFSMAIQAGSNITFMGNGIVIDSFDSSSSVYSSWSTNSLWGTNLVYDILKRNDHGDVGTDSSLTDSAMLGNAAIYGKLHTGPGSSTATAQIGANGIVGDLAFQAGGGNGFQTNAWLYDMNVAFTPVVAPSGPALPAPSYSTYSNIISVFNFNQADQLYVLNQPLNGQVVVSAPNVVIWAKAGINFSGTTGGLFIAPGAGVVIYVGDNSGSSVSVNLNGQGGVNANGYAKNCQIYGMTTCTSIDMVSYAAFVGTIYAPNADLRAGSGGNNTADSSGAIIAKSITLSGHWNFHYDENLKNSGLYW</sequence>
<proteinExistence type="predicted"/>
<dbReference type="Pfam" id="PF23981">
    <property type="entry name" value="DUF7305"/>
    <property type="match status" value="1"/>
</dbReference>
<gene>
    <name evidence="2" type="ORF">Cflav_PD4269</name>
</gene>